<dbReference type="Pfam" id="PF05707">
    <property type="entry name" value="Zot"/>
    <property type="match status" value="1"/>
</dbReference>
<organism evidence="2 3">
    <name type="scientific">Desulfosporosinus metallidurans</name>
    <dbReference type="NCBI Taxonomy" id="1888891"/>
    <lineage>
        <taxon>Bacteria</taxon>
        <taxon>Bacillati</taxon>
        <taxon>Bacillota</taxon>
        <taxon>Clostridia</taxon>
        <taxon>Eubacteriales</taxon>
        <taxon>Desulfitobacteriaceae</taxon>
        <taxon>Desulfosporosinus</taxon>
    </lineage>
</organism>
<dbReference type="EMBL" id="MLBF01000028">
    <property type="protein sequence ID" value="OLN29915.1"/>
    <property type="molecule type" value="Genomic_DNA"/>
</dbReference>
<evidence type="ECO:0000313" key="2">
    <source>
        <dbReference type="EMBL" id="OLN29915.1"/>
    </source>
</evidence>
<name>A0A1Q8QRG1_9FIRM</name>
<dbReference type="OrthoDB" id="2590238at2"/>
<reference evidence="2 3" key="1">
    <citation type="submission" date="2016-09" db="EMBL/GenBank/DDBJ databases">
        <title>Complete genome of Desulfosporosinus sp. OL.</title>
        <authorList>
            <person name="Mardanov A."/>
            <person name="Beletsky A."/>
            <person name="Panova A."/>
            <person name="Karnachuk O."/>
            <person name="Ravin N."/>
        </authorList>
    </citation>
    <scope>NUCLEOTIDE SEQUENCE [LARGE SCALE GENOMIC DNA]</scope>
    <source>
        <strain evidence="2 3">OL</strain>
    </source>
</reference>
<sequence length="230" mass="26471">MYLWVFQGNLGDGKTFGASVLAHYFQSKAKAAGVPVDLYSNYGLKGSKGLDNYKDFYNVARSPNSIGIMDEAHVNLDSRLFSKGSNIYMTQFFFYFRKLHHTMFLTTPSIRNLDSRVRNLTNILVDCRKAGGSFIYNVYDYSGEKLLKRLYLPSAKVKQLFACKLYNTDNIVRNVQFPSTEREFDKFLTEIINARNEFLSGVVKGRKKLSQDETDERYVKMLTEGMEIED</sequence>
<comment type="caution">
    <text evidence="2">The sequence shown here is derived from an EMBL/GenBank/DDBJ whole genome shotgun (WGS) entry which is preliminary data.</text>
</comment>
<proteinExistence type="predicted"/>
<protein>
    <recommendedName>
        <fullName evidence="1">Zona occludens toxin N-terminal domain-containing protein</fullName>
    </recommendedName>
</protein>
<dbReference type="InterPro" id="IPR027417">
    <property type="entry name" value="P-loop_NTPase"/>
</dbReference>
<keyword evidence="3" id="KW-1185">Reference proteome</keyword>
<dbReference type="AlphaFoldDB" id="A0A1Q8QRG1"/>
<dbReference type="Proteomes" id="UP000186102">
    <property type="component" value="Unassembled WGS sequence"/>
</dbReference>
<accession>A0A1Q8QRG1</accession>
<gene>
    <name evidence="2" type="ORF">DSOL_3255</name>
</gene>
<feature type="domain" description="Zona occludens toxin N-terminal" evidence="1">
    <location>
        <begin position="65"/>
        <end position="131"/>
    </location>
</feature>
<dbReference type="RefSeq" id="WP_075365775.1">
    <property type="nucleotide sequence ID" value="NZ_MLBF01000028.1"/>
</dbReference>
<dbReference type="STRING" id="1888891.DSOL_3255"/>
<evidence type="ECO:0000259" key="1">
    <source>
        <dbReference type="Pfam" id="PF05707"/>
    </source>
</evidence>
<dbReference type="Gene3D" id="3.40.50.300">
    <property type="entry name" value="P-loop containing nucleotide triphosphate hydrolases"/>
    <property type="match status" value="1"/>
</dbReference>
<evidence type="ECO:0000313" key="3">
    <source>
        <dbReference type="Proteomes" id="UP000186102"/>
    </source>
</evidence>
<dbReference type="InterPro" id="IPR008900">
    <property type="entry name" value="Zot_N"/>
</dbReference>